<dbReference type="SUPFAM" id="SSF55594">
    <property type="entry name" value="HPr-like"/>
    <property type="match status" value="1"/>
</dbReference>
<dbReference type="InterPro" id="IPR002114">
    <property type="entry name" value="PTS_HPr_Ser_P_site"/>
</dbReference>
<dbReference type="PANTHER" id="PTHR33705:SF2">
    <property type="entry name" value="PHOSPHOCARRIER PROTEIN NPR"/>
    <property type="match status" value="1"/>
</dbReference>
<dbReference type="PRINTS" id="PR00107">
    <property type="entry name" value="PHOSPHOCPHPR"/>
</dbReference>
<accession>A0A650ENH5</accession>
<feature type="domain" description="HPr" evidence="5">
    <location>
        <begin position="1"/>
        <end position="88"/>
    </location>
</feature>
<evidence type="ECO:0000256" key="3">
    <source>
        <dbReference type="ARBA" id="ARBA00022490"/>
    </source>
</evidence>
<evidence type="ECO:0000256" key="1">
    <source>
        <dbReference type="ARBA" id="ARBA00004496"/>
    </source>
</evidence>
<dbReference type="Gene3D" id="3.30.1340.10">
    <property type="entry name" value="HPr-like"/>
    <property type="match status" value="1"/>
</dbReference>
<evidence type="ECO:0000256" key="2">
    <source>
        <dbReference type="ARBA" id="ARBA00010736"/>
    </source>
</evidence>
<dbReference type="InterPro" id="IPR001020">
    <property type="entry name" value="PTS_HPr_His_P_site"/>
</dbReference>
<evidence type="ECO:0000259" key="5">
    <source>
        <dbReference type="PROSITE" id="PS51350"/>
    </source>
</evidence>
<organism evidence="6">
    <name type="scientific">uncultured Elusimicrobia bacterium</name>
    <dbReference type="NCBI Taxonomy" id="699876"/>
    <lineage>
        <taxon>Bacteria</taxon>
        <taxon>Pseudomonadati</taxon>
        <taxon>Elusimicrobiota</taxon>
        <taxon>Elusimicrobia</taxon>
        <taxon>environmental samples</taxon>
    </lineage>
</organism>
<dbReference type="InterPro" id="IPR035895">
    <property type="entry name" value="HPr-like_sf"/>
</dbReference>
<evidence type="ECO:0000313" key="6">
    <source>
        <dbReference type="EMBL" id="QGT50871.1"/>
    </source>
</evidence>
<proteinExistence type="inferred from homology"/>
<dbReference type="InterPro" id="IPR050399">
    <property type="entry name" value="HPr"/>
</dbReference>
<gene>
    <name evidence="6" type="primary">ptsH</name>
    <name evidence="6" type="ORF">Elusimicrob2101_1340</name>
</gene>
<dbReference type="PROSITE" id="PS00369">
    <property type="entry name" value="PTS_HPR_HIS"/>
    <property type="match status" value="1"/>
</dbReference>
<reference evidence="6" key="1">
    <citation type="journal article" date="2020" name="J. ISSAAS">
        <title>Lactobacilli and other gastrointestinal microbiota of Peromyscus leucopus, reservoir host for agents of Lyme disease and other zoonoses in North America.</title>
        <authorList>
            <person name="Milovic A."/>
            <person name="Bassam K."/>
            <person name="Shao H."/>
            <person name="Chatzistamou I."/>
            <person name="Tufts D.M."/>
            <person name="Diuk-Wasser M."/>
            <person name="Barbour A.G."/>
        </authorList>
    </citation>
    <scope>NUCLEOTIDE SEQUENCE</scope>
    <source>
        <strain evidence="6">LL30</strain>
    </source>
</reference>
<dbReference type="EMBL" id="MN577572">
    <property type="protein sequence ID" value="QGT50871.1"/>
    <property type="molecule type" value="Genomic_DNA"/>
</dbReference>
<sequence>MIEQNLKINNRLGLHARPAALIAQTAAGFKCNIQLTKDGVSVNAKSIMGVMMLAAEYGSELTLCTEGEDEQEAAAAIQQLFDDKFNEEF</sequence>
<dbReference type="PROSITE" id="PS51350">
    <property type="entry name" value="PTS_HPR_DOM"/>
    <property type="match status" value="1"/>
</dbReference>
<dbReference type="NCBIfam" id="TIGR01003">
    <property type="entry name" value="PTS_HPr_family"/>
    <property type="match status" value="1"/>
</dbReference>
<dbReference type="GO" id="GO:0009401">
    <property type="term" value="P:phosphoenolpyruvate-dependent sugar phosphotransferase system"/>
    <property type="evidence" value="ECO:0007669"/>
    <property type="project" value="UniProtKB-KW"/>
</dbReference>
<dbReference type="InterPro" id="IPR000032">
    <property type="entry name" value="HPr-like"/>
</dbReference>
<dbReference type="AlphaFoldDB" id="A0A650ENH5"/>
<evidence type="ECO:0000256" key="4">
    <source>
        <dbReference type="ARBA" id="ARBA00022683"/>
    </source>
</evidence>
<name>A0A650ENH5_9BACT</name>
<protein>
    <submittedName>
        <fullName evidence="6">Phosphocarrier protein HPr</fullName>
    </submittedName>
</protein>
<dbReference type="GO" id="GO:0005737">
    <property type="term" value="C:cytoplasm"/>
    <property type="evidence" value="ECO:0007669"/>
    <property type="project" value="UniProtKB-SubCell"/>
</dbReference>
<keyword evidence="4" id="KW-0598">Phosphotransferase system</keyword>
<comment type="subcellular location">
    <subcellularLocation>
        <location evidence="1">Cytoplasm</location>
    </subcellularLocation>
</comment>
<dbReference type="Pfam" id="PF00381">
    <property type="entry name" value="PTS-HPr"/>
    <property type="match status" value="1"/>
</dbReference>
<dbReference type="PROSITE" id="PS00589">
    <property type="entry name" value="PTS_HPR_SER"/>
    <property type="match status" value="1"/>
</dbReference>
<dbReference type="PANTHER" id="PTHR33705">
    <property type="entry name" value="PHOSPHOCARRIER PROTEIN HPR"/>
    <property type="match status" value="1"/>
</dbReference>
<comment type="similarity">
    <text evidence="2">Belongs to the HPr family.</text>
</comment>
<dbReference type="CDD" id="cd00367">
    <property type="entry name" value="PTS-HPr_like"/>
    <property type="match status" value="1"/>
</dbReference>
<keyword evidence="3" id="KW-0963">Cytoplasm</keyword>